<dbReference type="RefSeq" id="WP_196152662.1">
    <property type="nucleotide sequence ID" value="NZ_JADMLG010000015.1"/>
</dbReference>
<proteinExistence type="predicted"/>
<dbReference type="AlphaFoldDB" id="A0A931IIQ8"/>
<name>A0A931IIQ8_9NOCA</name>
<dbReference type="Proteomes" id="UP000655751">
    <property type="component" value="Unassembled WGS sequence"/>
</dbReference>
<accession>A0A931IIQ8</accession>
<sequence length="82" mass="8229">MSASFLTVLPEVAVGGVFYSPSPVAGDPSYAPRIRIPLDHTGSVLSLDISDARVLWAGLGAALAEHDQAVARGVAGSVGVAA</sequence>
<evidence type="ECO:0000313" key="1">
    <source>
        <dbReference type="EMBL" id="MBH0780348.1"/>
    </source>
</evidence>
<comment type="caution">
    <text evidence="1">The sequence shown here is derived from an EMBL/GenBank/DDBJ whole genome shotgun (WGS) entry which is preliminary data.</text>
</comment>
<evidence type="ECO:0000313" key="2">
    <source>
        <dbReference type="Proteomes" id="UP000655751"/>
    </source>
</evidence>
<dbReference type="EMBL" id="JADMLG010000015">
    <property type="protein sequence ID" value="MBH0780348.1"/>
    <property type="molecule type" value="Genomic_DNA"/>
</dbReference>
<organism evidence="1 2">
    <name type="scientific">Nocardia bovistercoris</name>
    <dbReference type="NCBI Taxonomy" id="2785916"/>
    <lineage>
        <taxon>Bacteria</taxon>
        <taxon>Bacillati</taxon>
        <taxon>Actinomycetota</taxon>
        <taxon>Actinomycetes</taxon>
        <taxon>Mycobacteriales</taxon>
        <taxon>Nocardiaceae</taxon>
        <taxon>Nocardia</taxon>
    </lineage>
</organism>
<keyword evidence="2" id="KW-1185">Reference proteome</keyword>
<protein>
    <submittedName>
        <fullName evidence="1">Uncharacterized protein</fullName>
    </submittedName>
</protein>
<gene>
    <name evidence="1" type="ORF">IT779_29160</name>
</gene>
<reference evidence="1" key="1">
    <citation type="submission" date="2020-11" db="EMBL/GenBank/DDBJ databases">
        <title>Nocardia NEAU-351.nov., a novel actinomycete isolated from the cow dung.</title>
        <authorList>
            <person name="Zhang X."/>
        </authorList>
    </citation>
    <scope>NUCLEOTIDE SEQUENCE</scope>
    <source>
        <strain evidence="1">NEAU-351</strain>
    </source>
</reference>